<dbReference type="Gene3D" id="1.20.950.20">
    <property type="entry name" value="Transmembrane di-heme cytochromes, Chain C"/>
    <property type="match status" value="2"/>
</dbReference>
<evidence type="ECO:0000256" key="13">
    <source>
        <dbReference type="SAM" id="Phobius"/>
    </source>
</evidence>
<keyword evidence="7" id="KW-0479">Metal-binding</keyword>
<dbReference type="Proteomes" id="UP000320948">
    <property type="component" value="Unassembled WGS sequence"/>
</dbReference>
<dbReference type="GO" id="GO:0020037">
    <property type="term" value="F:heme binding"/>
    <property type="evidence" value="ECO:0007669"/>
    <property type="project" value="TreeGrafter"/>
</dbReference>
<evidence type="ECO:0000313" key="15">
    <source>
        <dbReference type="EMBL" id="TKW60555.1"/>
    </source>
</evidence>
<keyword evidence="6 13" id="KW-0812">Transmembrane</keyword>
<dbReference type="InterPro" id="IPR016174">
    <property type="entry name" value="Di-haem_cyt_TM"/>
</dbReference>
<comment type="cofactor">
    <cofactor evidence="1">
        <name>heme b</name>
        <dbReference type="ChEBI" id="CHEBI:60344"/>
    </cofactor>
</comment>
<dbReference type="EMBL" id="VAFM01000002">
    <property type="protein sequence ID" value="TKW60555.1"/>
    <property type="molecule type" value="Genomic_DNA"/>
</dbReference>
<dbReference type="GO" id="GO:0022904">
    <property type="term" value="P:respiratory electron transport chain"/>
    <property type="evidence" value="ECO:0007669"/>
    <property type="project" value="InterPro"/>
</dbReference>
<keyword evidence="8" id="KW-0249">Electron transport</keyword>
<dbReference type="AlphaFoldDB" id="A0A6N4QYU5"/>
<evidence type="ECO:0000256" key="12">
    <source>
        <dbReference type="ARBA" id="ARBA00037975"/>
    </source>
</evidence>
<evidence type="ECO:0000256" key="11">
    <source>
        <dbReference type="ARBA" id="ARBA00023136"/>
    </source>
</evidence>
<sequence>MKTTAERYNAIDKALHWAMALVIVGMLISGLVMGDVQPLALKFQVIQLHKSFGILVLVLAFTRVFWRFTNPAPRLPLGTPLWQKAAAHGTHLALYGLMFVMPFSGWLMSDAKGYHPNFFGLPVPVLGEVDRAAGRVLGDIHEYGAYLLMALIAMHVGAALFHHFIVKDEILTRMLPARCGKSGGDCCCKH</sequence>
<evidence type="ECO:0000256" key="3">
    <source>
        <dbReference type="ARBA" id="ARBA00022448"/>
    </source>
</evidence>
<evidence type="ECO:0000256" key="9">
    <source>
        <dbReference type="ARBA" id="ARBA00022989"/>
    </source>
</evidence>
<evidence type="ECO:0000256" key="8">
    <source>
        <dbReference type="ARBA" id="ARBA00022982"/>
    </source>
</evidence>
<evidence type="ECO:0000256" key="1">
    <source>
        <dbReference type="ARBA" id="ARBA00001970"/>
    </source>
</evidence>
<evidence type="ECO:0000256" key="7">
    <source>
        <dbReference type="ARBA" id="ARBA00022723"/>
    </source>
</evidence>
<reference evidence="15 16" key="1">
    <citation type="journal article" date="2017" name="Nat. Commun.">
        <title>In situ click chemistry generation of cyclooxygenase-2 inhibitors.</title>
        <authorList>
            <person name="Bhardwaj A."/>
            <person name="Kaur J."/>
            <person name="Wuest M."/>
            <person name="Wuest F."/>
        </authorList>
    </citation>
    <scope>NUCLEOTIDE SEQUENCE [LARGE SCALE GENOMIC DNA]</scope>
    <source>
        <strain evidence="15">S2_018_000_R2_106</strain>
    </source>
</reference>
<keyword evidence="9 13" id="KW-1133">Transmembrane helix</keyword>
<dbReference type="GO" id="GO:0005886">
    <property type="term" value="C:plasma membrane"/>
    <property type="evidence" value="ECO:0007669"/>
    <property type="project" value="UniProtKB-SubCell"/>
</dbReference>
<evidence type="ECO:0000313" key="16">
    <source>
        <dbReference type="Proteomes" id="UP000320948"/>
    </source>
</evidence>
<keyword evidence="11 13" id="KW-0472">Membrane</keyword>
<dbReference type="PANTHER" id="PTHR30529:SF1">
    <property type="entry name" value="CYTOCHROME B561 HOMOLOG 2"/>
    <property type="match status" value="1"/>
</dbReference>
<dbReference type="SUPFAM" id="SSF81342">
    <property type="entry name" value="Transmembrane di-heme cytochromes"/>
    <property type="match status" value="1"/>
</dbReference>
<organism evidence="15 16">
    <name type="scientific">Blastochloris viridis</name>
    <name type="common">Rhodopseudomonas viridis</name>
    <dbReference type="NCBI Taxonomy" id="1079"/>
    <lineage>
        <taxon>Bacteria</taxon>
        <taxon>Pseudomonadati</taxon>
        <taxon>Pseudomonadota</taxon>
        <taxon>Alphaproteobacteria</taxon>
        <taxon>Hyphomicrobiales</taxon>
        <taxon>Blastochloridaceae</taxon>
        <taxon>Blastochloris</taxon>
    </lineage>
</organism>
<dbReference type="Pfam" id="PF01292">
    <property type="entry name" value="Ni_hydr_CYTB"/>
    <property type="match status" value="1"/>
</dbReference>
<protein>
    <submittedName>
        <fullName evidence="15">Cytochrome b</fullName>
    </submittedName>
</protein>
<accession>A0A6N4QYU5</accession>
<comment type="caution">
    <text evidence="15">The sequence shown here is derived from an EMBL/GenBank/DDBJ whole genome shotgun (WGS) entry which is preliminary data.</text>
</comment>
<dbReference type="PANTHER" id="PTHR30529">
    <property type="entry name" value="CYTOCHROME B561"/>
    <property type="match status" value="1"/>
</dbReference>
<comment type="subcellular location">
    <subcellularLocation>
        <location evidence="2">Cell membrane</location>
        <topology evidence="2">Multi-pass membrane protein</topology>
    </subcellularLocation>
</comment>
<feature type="transmembrane region" description="Helical" evidence="13">
    <location>
        <begin position="145"/>
        <end position="165"/>
    </location>
</feature>
<evidence type="ECO:0000256" key="6">
    <source>
        <dbReference type="ARBA" id="ARBA00022692"/>
    </source>
</evidence>
<keyword evidence="4" id="KW-1003">Cell membrane</keyword>
<evidence type="ECO:0000259" key="14">
    <source>
        <dbReference type="Pfam" id="PF01292"/>
    </source>
</evidence>
<evidence type="ECO:0000256" key="4">
    <source>
        <dbReference type="ARBA" id="ARBA00022475"/>
    </source>
</evidence>
<dbReference type="GO" id="GO:0046872">
    <property type="term" value="F:metal ion binding"/>
    <property type="evidence" value="ECO:0007669"/>
    <property type="project" value="UniProtKB-KW"/>
</dbReference>
<evidence type="ECO:0000256" key="10">
    <source>
        <dbReference type="ARBA" id="ARBA00023004"/>
    </source>
</evidence>
<feature type="transmembrane region" description="Helical" evidence="13">
    <location>
        <begin position="48"/>
        <end position="66"/>
    </location>
</feature>
<gene>
    <name evidence="15" type="ORF">DI628_06535</name>
</gene>
<feature type="transmembrane region" description="Helical" evidence="13">
    <location>
        <begin position="14"/>
        <end position="36"/>
    </location>
</feature>
<feature type="transmembrane region" description="Helical" evidence="13">
    <location>
        <begin position="86"/>
        <end position="108"/>
    </location>
</feature>
<comment type="similarity">
    <text evidence="12">Belongs to the cytochrome b561 family.</text>
</comment>
<feature type="domain" description="Cytochrome b561 bacterial/Ni-hydrogenase" evidence="14">
    <location>
        <begin position="7"/>
        <end position="176"/>
    </location>
</feature>
<dbReference type="InterPro" id="IPR011577">
    <property type="entry name" value="Cyt_b561_bac/Ni-Hgenase"/>
</dbReference>
<keyword evidence="3" id="KW-0813">Transport</keyword>
<evidence type="ECO:0000256" key="5">
    <source>
        <dbReference type="ARBA" id="ARBA00022617"/>
    </source>
</evidence>
<name>A0A6N4QYU5_BLAVI</name>
<keyword evidence="5" id="KW-0349">Heme</keyword>
<keyword evidence="10" id="KW-0408">Iron</keyword>
<evidence type="ECO:0000256" key="2">
    <source>
        <dbReference type="ARBA" id="ARBA00004651"/>
    </source>
</evidence>
<dbReference type="InterPro" id="IPR052168">
    <property type="entry name" value="Cytochrome_b561_oxidase"/>
</dbReference>
<dbReference type="GO" id="GO:0009055">
    <property type="term" value="F:electron transfer activity"/>
    <property type="evidence" value="ECO:0007669"/>
    <property type="project" value="InterPro"/>
</dbReference>
<proteinExistence type="inferred from homology"/>